<dbReference type="Proteomes" id="UP000317257">
    <property type="component" value="Unassembled WGS sequence"/>
</dbReference>
<name>A0A5C6G498_METRR</name>
<proteinExistence type="predicted"/>
<protein>
    <recommendedName>
        <fullName evidence="3">Aminoglycoside phosphotransferase domain-containing protein</fullName>
    </recommendedName>
</protein>
<gene>
    <name evidence="1" type="ORF">ED733_002516</name>
</gene>
<reference evidence="2" key="1">
    <citation type="submission" date="2018-12" db="EMBL/GenBank/DDBJ databases">
        <title>The complete genome of Metarhizium rileyi, a key fungal pathogen of Lepidoptera.</title>
        <authorList>
            <person name="Binneck E."/>
            <person name="Lastra C.C.L."/>
            <person name="Sosa-Gomez D.R."/>
        </authorList>
    </citation>
    <scope>NUCLEOTIDE SEQUENCE [LARGE SCALE GENOMIC DNA]</scope>
    <source>
        <strain evidence="2">Cep018-CH2</strain>
    </source>
</reference>
<evidence type="ECO:0000313" key="1">
    <source>
        <dbReference type="EMBL" id="TWU72580.1"/>
    </source>
</evidence>
<organism evidence="1 2">
    <name type="scientific">Metarhizium rileyi (strain RCEF 4871)</name>
    <name type="common">Nomuraea rileyi</name>
    <dbReference type="NCBI Taxonomy" id="1649241"/>
    <lineage>
        <taxon>Eukaryota</taxon>
        <taxon>Fungi</taxon>
        <taxon>Dikarya</taxon>
        <taxon>Ascomycota</taxon>
        <taxon>Pezizomycotina</taxon>
        <taxon>Sordariomycetes</taxon>
        <taxon>Hypocreomycetidae</taxon>
        <taxon>Hypocreales</taxon>
        <taxon>Clavicipitaceae</taxon>
        <taxon>Metarhizium</taxon>
    </lineage>
</organism>
<comment type="caution">
    <text evidence="1">The sequence shown here is derived from an EMBL/GenBank/DDBJ whole genome shotgun (WGS) entry which is preliminary data.</text>
</comment>
<evidence type="ECO:0008006" key="3">
    <source>
        <dbReference type="Google" id="ProtNLM"/>
    </source>
</evidence>
<dbReference type="EMBL" id="SBHS01000026">
    <property type="protein sequence ID" value="TWU72580.1"/>
    <property type="molecule type" value="Genomic_DNA"/>
</dbReference>
<sequence>MTRLTLRPTASIVGVIDWEFSYAAPNEFTFAPPWRLLLEQPEYWTEGLDNWIERYESCLPIFLEAMEDCEDAAIASGKIQDDQRLSYKMVFDPDEMSTGSLEDTWKNRLGLLDDQTRAAMDSFVVKKMAQTETRELAWDPDEYTLKYQALVTD</sequence>
<evidence type="ECO:0000313" key="2">
    <source>
        <dbReference type="Proteomes" id="UP000317257"/>
    </source>
</evidence>
<accession>A0A5C6G498</accession>
<dbReference type="AlphaFoldDB" id="A0A5C6G498"/>